<name>A0AAV7NLZ2_PLEWA</name>
<proteinExistence type="predicted"/>
<protein>
    <submittedName>
        <fullName evidence="1">Uncharacterized protein</fullName>
    </submittedName>
</protein>
<dbReference type="Proteomes" id="UP001066276">
    <property type="component" value="Chromosome 8"/>
</dbReference>
<reference evidence="1" key="1">
    <citation type="journal article" date="2022" name="bioRxiv">
        <title>Sequencing and chromosome-scale assembly of the giantPleurodeles waltlgenome.</title>
        <authorList>
            <person name="Brown T."/>
            <person name="Elewa A."/>
            <person name="Iarovenko S."/>
            <person name="Subramanian E."/>
            <person name="Araus A.J."/>
            <person name="Petzold A."/>
            <person name="Susuki M."/>
            <person name="Suzuki K.-i.T."/>
            <person name="Hayashi T."/>
            <person name="Toyoda A."/>
            <person name="Oliveira C."/>
            <person name="Osipova E."/>
            <person name="Leigh N.D."/>
            <person name="Simon A."/>
            <person name="Yun M.H."/>
        </authorList>
    </citation>
    <scope>NUCLEOTIDE SEQUENCE</scope>
    <source>
        <strain evidence="1">20211129_DDA</strain>
        <tissue evidence="1">Liver</tissue>
    </source>
</reference>
<organism evidence="1 2">
    <name type="scientific">Pleurodeles waltl</name>
    <name type="common">Iberian ribbed newt</name>
    <dbReference type="NCBI Taxonomy" id="8319"/>
    <lineage>
        <taxon>Eukaryota</taxon>
        <taxon>Metazoa</taxon>
        <taxon>Chordata</taxon>
        <taxon>Craniata</taxon>
        <taxon>Vertebrata</taxon>
        <taxon>Euteleostomi</taxon>
        <taxon>Amphibia</taxon>
        <taxon>Batrachia</taxon>
        <taxon>Caudata</taxon>
        <taxon>Salamandroidea</taxon>
        <taxon>Salamandridae</taxon>
        <taxon>Pleurodelinae</taxon>
        <taxon>Pleurodeles</taxon>
    </lineage>
</organism>
<keyword evidence="2" id="KW-1185">Reference proteome</keyword>
<dbReference type="AlphaFoldDB" id="A0AAV7NLZ2"/>
<gene>
    <name evidence="1" type="ORF">NDU88_004180</name>
</gene>
<accession>A0AAV7NLZ2</accession>
<evidence type="ECO:0000313" key="2">
    <source>
        <dbReference type="Proteomes" id="UP001066276"/>
    </source>
</evidence>
<comment type="caution">
    <text evidence="1">The sequence shown here is derived from an EMBL/GenBank/DDBJ whole genome shotgun (WGS) entry which is preliminary data.</text>
</comment>
<dbReference type="EMBL" id="JANPWB010000012">
    <property type="protein sequence ID" value="KAJ1115960.1"/>
    <property type="molecule type" value="Genomic_DNA"/>
</dbReference>
<evidence type="ECO:0000313" key="1">
    <source>
        <dbReference type="EMBL" id="KAJ1115960.1"/>
    </source>
</evidence>
<sequence length="139" mass="16106">MLVRVTRFIMISTGKGFLTDSILTSLLMMGRHSRDALWTLMRLYEVGGLEVQRLDLYYFAAQLQHIAHWLDMTDNWEKLLLRRVAAECLPEFLIECAGPLPDVPHTVRHTAITWHRFVQTVLKQARPADDRQYVLSAVV</sequence>